<evidence type="ECO:0000313" key="3">
    <source>
        <dbReference type="EMBL" id="MBK9718949.1"/>
    </source>
</evidence>
<feature type="region of interest" description="Disordered" evidence="2">
    <location>
        <begin position="1"/>
        <end position="20"/>
    </location>
</feature>
<sequence length="144" mass="15175">MFGNKSNDNKEQSKGIPGIPGQGALNSLVAGTTVEGTVTAESDIRIDGFLKGTLICKGKVIIGPKGQIEGEIKAQNAVIEGQFRGSIFIEDLLHIKETANVEGEINTDKLSVAPGAKFNVVSKMSSQISARPSTPVPKNENNLN</sequence>
<comment type="caution">
    <text evidence="3">The sequence shown here is derived from an EMBL/GenBank/DDBJ whole genome shotgun (WGS) entry which is preliminary data.</text>
</comment>
<protein>
    <submittedName>
        <fullName evidence="3">Polymer-forming cytoskeletal protein</fullName>
    </submittedName>
</protein>
<accession>A0A9D7SBL2</accession>
<dbReference type="PANTHER" id="PTHR35024:SF4">
    <property type="entry name" value="POLYMER-FORMING CYTOSKELETAL PROTEIN"/>
    <property type="match status" value="1"/>
</dbReference>
<dbReference type="EMBL" id="JADKFW010000014">
    <property type="protein sequence ID" value="MBK9718949.1"/>
    <property type="molecule type" value="Genomic_DNA"/>
</dbReference>
<organism evidence="3 4">
    <name type="scientific">Candidatus Defluviibacterium haderslevense</name>
    <dbReference type="NCBI Taxonomy" id="2981993"/>
    <lineage>
        <taxon>Bacteria</taxon>
        <taxon>Pseudomonadati</taxon>
        <taxon>Bacteroidota</taxon>
        <taxon>Saprospiria</taxon>
        <taxon>Saprospirales</taxon>
        <taxon>Saprospiraceae</taxon>
        <taxon>Candidatus Defluviibacterium</taxon>
    </lineage>
</organism>
<evidence type="ECO:0000313" key="4">
    <source>
        <dbReference type="Proteomes" id="UP000808349"/>
    </source>
</evidence>
<evidence type="ECO:0000256" key="2">
    <source>
        <dbReference type="SAM" id="MobiDB-lite"/>
    </source>
</evidence>
<dbReference type="InterPro" id="IPR007607">
    <property type="entry name" value="BacA/B"/>
</dbReference>
<evidence type="ECO:0000256" key="1">
    <source>
        <dbReference type="ARBA" id="ARBA00044755"/>
    </source>
</evidence>
<dbReference type="AlphaFoldDB" id="A0A9D7SBL2"/>
<name>A0A9D7SBL2_9BACT</name>
<dbReference type="Proteomes" id="UP000808349">
    <property type="component" value="Unassembled WGS sequence"/>
</dbReference>
<comment type="similarity">
    <text evidence="1">Belongs to the bactofilin family.</text>
</comment>
<dbReference type="Pfam" id="PF04519">
    <property type="entry name" value="Bactofilin"/>
    <property type="match status" value="1"/>
</dbReference>
<proteinExistence type="inferred from homology"/>
<dbReference type="PANTHER" id="PTHR35024">
    <property type="entry name" value="HYPOTHETICAL CYTOSOLIC PROTEIN"/>
    <property type="match status" value="1"/>
</dbReference>
<reference evidence="3 4" key="1">
    <citation type="submission" date="2020-10" db="EMBL/GenBank/DDBJ databases">
        <title>Connecting structure to function with the recovery of over 1000 high-quality activated sludge metagenome-assembled genomes encoding full-length rRNA genes using long-read sequencing.</title>
        <authorList>
            <person name="Singleton C.M."/>
            <person name="Petriglieri F."/>
            <person name="Kristensen J.M."/>
            <person name="Kirkegaard R.H."/>
            <person name="Michaelsen T.Y."/>
            <person name="Andersen M.H."/>
            <person name="Karst S.M."/>
            <person name="Dueholm M.S."/>
            <person name="Nielsen P.H."/>
            <person name="Albertsen M."/>
        </authorList>
    </citation>
    <scope>NUCLEOTIDE SEQUENCE [LARGE SCALE GENOMIC DNA]</scope>
    <source>
        <strain evidence="3">Ribe_18-Q3-R11-54_BAT3C.373</strain>
    </source>
</reference>
<gene>
    <name evidence="3" type="ORF">IPO85_15840</name>
</gene>